<name>A0AAD7A8X6_9AGAR</name>
<dbReference type="AlphaFoldDB" id="A0AAD7A8X6"/>
<protein>
    <submittedName>
        <fullName evidence="4">Phosphatidylserine decarboxylase</fullName>
    </submittedName>
</protein>
<sequence>MPDSGPQRSPFKLKHRKTTLIHYGRWLPSSSAAYDSFFSQLTSHVSNRRSRASTHTPAVAAFARAINDPSDPEPKMIDLFNQIFLQAASPNNTVITDFESLLHHLDIIVVQPPGFIVPMDTEGNPIGQPVGVPIYIIFDLLSNTAAAYDLFRRPAFNITMKDLLNSWAAYLRTPDSSKTLTDSAGGWFSEMGLAALEDDDRGKFNSTYVCPNPQQTNRGYASWDEFFTREILADARPMVSSDGPAIDASIVVSACESTVFGIQRDVQLHDQFWLKGQKYSLYDMLDRDTFGGSLAKDFIGGTAYQAFLSPADYHRWRSPVAGKIVKAVVVPGTYYAVLPDAGAEEDDPDLEPGSPYGAIIRSQLWLTQAATRALIYIDNPKVGLVCFIGVGMVEVSTCALAVRTGQQVNRVDELGMFHFGGSSHLLLFGPQAKLTFCDDIVDPNTGEVKVNTHIKVLSLLAQAS</sequence>
<organism evidence="4 5">
    <name type="scientific">Mycena albidolilacea</name>
    <dbReference type="NCBI Taxonomy" id="1033008"/>
    <lineage>
        <taxon>Eukaryota</taxon>
        <taxon>Fungi</taxon>
        <taxon>Dikarya</taxon>
        <taxon>Basidiomycota</taxon>
        <taxon>Agaricomycotina</taxon>
        <taxon>Agaricomycetes</taxon>
        <taxon>Agaricomycetidae</taxon>
        <taxon>Agaricales</taxon>
        <taxon>Marasmiineae</taxon>
        <taxon>Mycenaceae</taxon>
        <taxon>Mycena</taxon>
    </lineage>
</organism>
<accession>A0AAD7A8X6</accession>
<proteinExistence type="predicted"/>
<dbReference type="Pfam" id="PF02666">
    <property type="entry name" value="PS_Dcarbxylase"/>
    <property type="match status" value="1"/>
</dbReference>
<gene>
    <name evidence="4" type="ORF">DFH08DRAFT_993104</name>
</gene>
<evidence type="ECO:0000256" key="1">
    <source>
        <dbReference type="ARBA" id="ARBA00022793"/>
    </source>
</evidence>
<dbReference type="Proteomes" id="UP001218218">
    <property type="component" value="Unassembled WGS sequence"/>
</dbReference>
<dbReference type="PANTHER" id="PTHR10067">
    <property type="entry name" value="PHOSPHATIDYLSERINE DECARBOXYLASE"/>
    <property type="match status" value="1"/>
</dbReference>
<keyword evidence="1" id="KW-0210">Decarboxylase</keyword>
<dbReference type="InterPro" id="IPR003817">
    <property type="entry name" value="PS_Dcarbxylase"/>
</dbReference>
<dbReference type="GO" id="GO:0004609">
    <property type="term" value="F:phosphatidylserine decarboxylase activity"/>
    <property type="evidence" value="ECO:0007669"/>
    <property type="project" value="InterPro"/>
</dbReference>
<evidence type="ECO:0000313" key="5">
    <source>
        <dbReference type="Proteomes" id="UP001218218"/>
    </source>
</evidence>
<comment type="caution">
    <text evidence="4">The sequence shown here is derived from an EMBL/GenBank/DDBJ whole genome shotgun (WGS) entry which is preliminary data.</text>
</comment>
<dbReference type="EMBL" id="JARIHO010000013">
    <property type="protein sequence ID" value="KAJ7351510.1"/>
    <property type="molecule type" value="Genomic_DNA"/>
</dbReference>
<evidence type="ECO:0000256" key="2">
    <source>
        <dbReference type="ARBA" id="ARBA00023239"/>
    </source>
</evidence>
<dbReference type="Pfam" id="PF12588">
    <property type="entry name" value="PSDC"/>
    <property type="match status" value="1"/>
</dbReference>
<dbReference type="PANTHER" id="PTHR10067:SF9">
    <property type="entry name" value="PHOSPHATIDYLSERINE DECARBOXYLASE FAMILY PROTEIN (AFU_ORTHOLOGUE AFUA_7G01730)"/>
    <property type="match status" value="1"/>
</dbReference>
<dbReference type="GO" id="GO:0006646">
    <property type="term" value="P:phosphatidylethanolamine biosynthetic process"/>
    <property type="evidence" value="ECO:0007669"/>
    <property type="project" value="TreeGrafter"/>
</dbReference>
<evidence type="ECO:0000313" key="4">
    <source>
        <dbReference type="EMBL" id="KAJ7351510.1"/>
    </source>
</evidence>
<dbReference type="InterPro" id="IPR022237">
    <property type="entry name" value="PsiD-like"/>
</dbReference>
<evidence type="ECO:0000259" key="3">
    <source>
        <dbReference type="Pfam" id="PF12588"/>
    </source>
</evidence>
<feature type="domain" description="L-tryptophan decarboxylase PsiD-like" evidence="3">
    <location>
        <begin position="57"/>
        <end position="195"/>
    </location>
</feature>
<keyword evidence="5" id="KW-1185">Reference proteome</keyword>
<dbReference type="GO" id="GO:0005739">
    <property type="term" value="C:mitochondrion"/>
    <property type="evidence" value="ECO:0007669"/>
    <property type="project" value="TreeGrafter"/>
</dbReference>
<reference evidence="4" key="1">
    <citation type="submission" date="2023-03" db="EMBL/GenBank/DDBJ databases">
        <title>Massive genome expansion in bonnet fungi (Mycena s.s.) driven by repeated elements and novel gene families across ecological guilds.</title>
        <authorList>
            <consortium name="Lawrence Berkeley National Laboratory"/>
            <person name="Harder C.B."/>
            <person name="Miyauchi S."/>
            <person name="Viragh M."/>
            <person name="Kuo A."/>
            <person name="Thoen E."/>
            <person name="Andreopoulos B."/>
            <person name="Lu D."/>
            <person name="Skrede I."/>
            <person name="Drula E."/>
            <person name="Henrissat B."/>
            <person name="Morin E."/>
            <person name="Kohler A."/>
            <person name="Barry K."/>
            <person name="LaButti K."/>
            <person name="Morin E."/>
            <person name="Salamov A."/>
            <person name="Lipzen A."/>
            <person name="Mereny Z."/>
            <person name="Hegedus B."/>
            <person name="Baldrian P."/>
            <person name="Stursova M."/>
            <person name="Weitz H."/>
            <person name="Taylor A."/>
            <person name="Grigoriev I.V."/>
            <person name="Nagy L.G."/>
            <person name="Martin F."/>
            <person name="Kauserud H."/>
        </authorList>
    </citation>
    <scope>NUCLEOTIDE SEQUENCE</scope>
    <source>
        <strain evidence="4">CBHHK002</strain>
    </source>
</reference>
<keyword evidence="2" id="KW-0456">Lyase</keyword>